<name>A0ABX5PUU8_9FLAO</name>
<proteinExistence type="predicted"/>
<dbReference type="Proteomes" id="UP000248584">
    <property type="component" value="Unassembled WGS sequence"/>
</dbReference>
<dbReference type="Pfam" id="PF20247">
    <property type="entry name" value="DUF6602"/>
    <property type="match status" value="1"/>
</dbReference>
<dbReference type="EMBL" id="QKZR01000006">
    <property type="protein sequence ID" value="PZX37821.1"/>
    <property type="molecule type" value="Genomic_DNA"/>
</dbReference>
<evidence type="ECO:0000313" key="3">
    <source>
        <dbReference type="Proteomes" id="UP000248584"/>
    </source>
</evidence>
<dbReference type="RefSeq" id="WP_015363787.1">
    <property type="nucleotide sequence ID" value="NZ_QKZR01000006.1"/>
</dbReference>
<evidence type="ECO:0000259" key="1">
    <source>
        <dbReference type="Pfam" id="PF20247"/>
    </source>
</evidence>
<dbReference type="CDD" id="cd21173">
    <property type="entry name" value="NucC-like"/>
    <property type="match status" value="1"/>
</dbReference>
<feature type="domain" description="DUF6602" evidence="1">
    <location>
        <begin position="23"/>
        <end position="123"/>
    </location>
</feature>
<dbReference type="InterPro" id="IPR046537">
    <property type="entry name" value="DUF6602"/>
</dbReference>
<accession>A0ABX5PUU8</accession>
<keyword evidence="3" id="KW-1185">Reference proteome</keyword>
<protein>
    <recommendedName>
        <fullName evidence="1">DUF6602 domain-containing protein</fullName>
    </recommendedName>
</protein>
<sequence length="460" mass="53899">MSIILDNLFDNIADFLKKAKTANSLDHSGLKGRVNEELFGNFLSEYLNKQWSIGSGKIVDPRGRISAETDLFIHDEHGLPKTTLGKSVDVMPIESCRYIFEVKTKLNATEIKTTIEKFYKLKEFDYSRSKKVFRVLFAYSSDLKKENELERIKKYDVNFHTDPAIQIILIVDKGYWFHAKRNYKVANTNTELVTSHYYETISRKNNFEIVMFLSALLQTLNPDKATFYEYVKNFHDFNKIEVVQSVILDKIEHDKIISGTPKEKLIVDRRVYEKVYKQNWLKKIKYKFLQKSLMTSEPIMEVTIINEEKFPVYIDSISILTSENLCFFLPVSENGLEYPLTIEPYKNLKIQSRFICFPKRRKNDKAGGIMKLSKGGTYHWEHDYKFKQTTIDKFGVIQVVTIKRHYHYSSEINLTQLSTNERYIHLDFLFRNLGEPKKSMDGAKEGMVIKKGGHTYRYEG</sequence>
<evidence type="ECO:0000313" key="2">
    <source>
        <dbReference type="EMBL" id="PZX37821.1"/>
    </source>
</evidence>
<gene>
    <name evidence="2" type="ORF">LX97_02916</name>
</gene>
<organism evidence="2 3">
    <name type="scientific">Nonlabens dokdonensis</name>
    <dbReference type="NCBI Taxonomy" id="328515"/>
    <lineage>
        <taxon>Bacteria</taxon>
        <taxon>Pseudomonadati</taxon>
        <taxon>Bacteroidota</taxon>
        <taxon>Flavobacteriia</taxon>
        <taxon>Flavobacteriales</taxon>
        <taxon>Flavobacteriaceae</taxon>
        <taxon>Nonlabens</taxon>
    </lineage>
</organism>
<comment type="caution">
    <text evidence="2">The sequence shown here is derived from an EMBL/GenBank/DDBJ whole genome shotgun (WGS) entry which is preliminary data.</text>
</comment>
<reference evidence="2 3" key="1">
    <citation type="submission" date="2018-06" db="EMBL/GenBank/DDBJ databases">
        <title>Genomic Encyclopedia of Archaeal and Bacterial Type Strains, Phase II (KMG-II): from individual species to whole genera.</title>
        <authorList>
            <person name="Goeker M."/>
        </authorList>
    </citation>
    <scope>NUCLEOTIDE SEQUENCE [LARGE SCALE GENOMIC DNA]</scope>
    <source>
        <strain evidence="2 3">DSM 17205</strain>
    </source>
</reference>